<dbReference type="Proteomes" id="UP001296643">
    <property type="component" value="Unassembled WGS sequence"/>
</dbReference>
<dbReference type="EMBL" id="QRIS01000009">
    <property type="protein sequence ID" value="RHG85307.1"/>
    <property type="molecule type" value="Genomic_DNA"/>
</dbReference>
<dbReference type="Proteomes" id="UP001296581">
    <property type="component" value="Unassembled WGS sequence"/>
</dbReference>
<evidence type="ECO:0000256" key="1">
    <source>
        <dbReference type="ARBA" id="ARBA00007401"/>
    </source>
</evidence>
<dbReference type="PANTHER" id="PTHR42732">
    <property type="entry name" value="BETA-GALACTOSIDASE"/>
    <property type="match status" value="1"/>
</dbReference>
<dbReference type="PRINTS" id="PR00132">
    <property type="entry name" value="GLHYDRLASE2"/>
</dbReference>
<sequence>MRRKIEINENWFFTKERPNLTAPDFSAMQEITLPHTWNAEDGADGDDYYDRRECWYVRKLERPQGDEIYLEVPAASQTAHVYLNGAEIGHHIGGFSLFRIRLTERLEEKENILAIAVDNSESQDTYPQFADFTFFGGLYRGVNLLVVPERHFELEEYGGPGIYVTSHLNEDGKAEVLVQGKVSGGQSEAYKVQIRNGEGEIILEANTEKPEKVFFIDNPRVWNGKKDPYLYTAKMIMEGSGDEVSTRFGIREFYVDAETGFFLNQESYPLRGVSRHQDRQGKGWAISEEDQREDAMLIHEIGATAVRLAHYQHAQSFYDFCDELGMVVWAEIPFISRFINTKEAKEDTVRQMRELIMQNYNHPSICFWGISNEITMGEESDELVENQRILQKLCHKLDPSRKTVLANLTTVESQSEQNKITDLSAYNVYMGWYAGKVEDCGAWMDSLHKENSDMCMGISEYGADTNVQYHSDAPKRQDYTEEYQSYYHEKMLQAIQERPYLWCSFVWNMFDFAADKRKEGGTQGRNTKGLVTYDRKIKKDAFYLYKAYWTEKPFVHICSKRFQKRPGDTTTIKVYATGIEKAELWMDGKRIQEQKGTYCFLFEGIKLTQNHQITIYGYCGDEKVCEDEAAFTHTDGLEAEYILESGENDGVNWFLDEYGEKKKLEATQGFLSVYDEIGTILDTEKGNEILNGLFISFGEGGKALLTESVQNSIRSLTFVELAKMIGPAITPEMLNMLNEQLRHVKNS</sequence>
<evidence type="ECO:0000259" key="5">
    <source>
        <dbReference type="Pfam" id="PF02836"/>
    </source>
</evidence>
<dbReference type="EMBL" id="JAAIRV010000006">
    <property type="protein sequence ID" value="NSI57799.1"/>
    <property type="molecule type" value="Genomic_DNA"/>
</dbReference>
<dbReference type="InterPro" id="IPR013783">
    <property type="entry name" value="Ig-like_fold"/>
</dbReference>
<gene>
    <name evidence="10" type="ORF">DW243_06885</name>
    <name evidence="9" type="ORF">DW812_00510</name>
    <name evidence="6" type="ORF">G4958_03755</name>
    <name evidence="8" type="ORF">G4981_06195</name>
    <name evidence="7" type="ORF">G4993_05205</name>
</gene>
<evidence type="ECO:0000313" key="7">
    <source>
        <dbReference type="EMBL" id="NSI57799.1"/>
    </source>
</evidence>
<dbReference type="InterPro" id="IPR051913">
    <property type="entry name" value="GH2_Domain-Containing"/>
</dbReference>
<evidence type="ECO:0000256" key="3">
    <source>
        <dbReference type="ARBA" id="ARBA00023295"/>
    </source>
</evidence>
<dbReference type="GO" id="GO:0004553">
    <property type="term" value="F:hydrolase activity, hydrolyzing O-glycosyl compounds"/>
    <property type="evidence" value="ECO:0007669"/>
    <property type="project" value="InterPro"/>
</dbReference>
<dbReference type="GeneID" id="57433539"/>
<evidence type="ECO:0000313" key="6">
    <source>
        <dbReference type="EMBL" id="NSI18490.1"/>
    </source>
</evidence>
<dbReference type="InterPro" id="IPR006101">
    <property type="entry name" value="Glyco_hydro_2"/>
</dbReference>
<evidence type="ECO:0000313" key="8">
    <source>
        <dbReference type="EMBL" id="NSI64864.1"/>
    </source>
</evidence>
<dbReference type="EMBL" id="JAAIRM010000004">
    <property type="protein sequence ID" value="NSI18490.1"/>
    <property type="molecule type" value="Genomic_DNA"/>
</dbReference>
<dbReference type="GO" id="GO:0005975">
    <property type="term" value="P:carbohydrate metabolic process"/>
    <property type="evidence" value="ECO:0007669"/>
    <property type="project" value="InterPro"/>
</dbReference>
<dbReference type="InterPro" id="IPR036156">
    <property type="entry name" value="Beta-gal/glucu_dom_sf"/>
</dbReference>
<dbReference type="Pfam" id="PF02836">
    <property type="entry name" value="Glyco_hydro_2_C"/>
    <property type="match status" value="1"/>
</dbReference>
<dbReference type="Proteomes" id="UP000284472">
    <property type="component" value="Unassembled WGS sequence"/>
</dbReference>
<dbReference type="Gene3D" id="2.60.120.260">
    <property type="entry name" value="Galactose-binding domain-like"/>
    <property type="match status" value="1"/>
</dbReference>
<dbReference type="Pfam" id="PF00703">
    <property type="entry name" value="Glyco_hydro_2"/>
    <property type="match status" value="1"/>
</dbReference>
<keyword evidence="2" id="KW-0378">Hydrolase</keyword>
<dbReference type="SMR" id="A0A2N5P2X1"/>
<proteinExistence type="inferred from homology"/>
<dbReference type="EMBL" id="QSIR01000001">
    <property type="protein sequence ID" value="RHD09270.1"/>
    <property type="molecule type" value="Genomic_DNA"/>
</dbReference>
<evidence type="ECO:0000313" key="12">
    <source>
        <dbReference type="Proteomes" id="UP000284472"/>
    </source>
</evidence>
<reference evidence="6" key="3">
    <citation type="submission" date="2020-02" db="EMBL/GenBank/DDBJ databases">
        <authorList>
            <person name="Littmann E."/>
            <person name="Sorbara M."/>
        </authorList>
    </citation>
    <scope>NUCLEOTIDE SEQUENCE</scope>
    <source>
        <strain evidence="8">MSK.11.9</strain>
        <strain evidence="7">MSK.15.32</strain>
        <strain evidence="6">MSK.22.53</strain>
    </source>
</reference>
<dbReference type="InterPro" id="IPR008979">
    <property type="entry name" value="Galactose-bd-like_sf"/>
</dbReference>
<dbReference type="RefSeq" id="WP_004843532.1">
    <property type="nucleotide sequence ID" value="NZ_AP031447.1"/>
</dbReference>
<evidence type="ECO:0000256" key="2">
    <source>
        <dbReference type="ARBA" id="ARBA00022801"/>
    </source>
</evidence>
<dbReference type="AlphaFoldDB" id="A0A2N5P2X1"/>
<dbReference type="InterPro" id="IPR006103">
    <property type="entry name" value="Glyco_hydro_2_cat"/>
</dbReference>
<dbReference type="Proteomes" id="UP001296580">
    <property type="component" value="Unassembled WGS sequence"/>
</dbReference>
<dbReference type="PANTHER" id="PTHR42732:SF1">
    <property type="entry name" value="BETA-MANNOSIDASE"/>
    <property type="match status" value="1"/>
</dbReference>
<comment type="caution">
    <text evidence="10">The sequence shown here is derived from an EMBL/GenBank/DDBJ whole genome shotgun (WGS) entry which is preliminary data.</text>
</comment>
<evidence type="ECO:0000259" key="4">
    <source>
        <dbReference type="Pfam" id="PF00703"/>
    </source>
</evidence>
<dbReference type="Proteomes" id="UP000283981">
    <property type="component" value="Unassembled WGS sequence"/>
</dbReference>
<feature type="domain" description="Glycoside hydrolase family 2 catalytic" evidence="5">
    <location>
        <begin position="260"/>
        <end position="549"/>
    </location>
</feature>
<evidence type="ECO:0000313" key="11">
    <source>
        <dbReference type="Proteomes" id="UP000283981"/>
    </source>
</evidence>
<feature type="domain" description="Glycoside hydrolase family 2 immunoglobulin-like beta-sandwich" evidence="4">
    <location>
        <begin position="162"/>
        <end position="251"/>
    </location>
</feature>
<dbReference type="SUPFAM" id="SSF51445">
    <property type="entry name" value="(Trans)glycosidases"/>
    <property type="match status" value="1"/>
</dbReference>
<evidence type="ECO:0000313" key="9">
    <source>
        <dbReference type="EMBL" id="RHD09270.1"/>
    </source>
</evidence>
<protein>
    <recommendedName>
        <fullName evidence="13">Beta-galactosidase</fullName>
    </recommendedName>
</protein>
<accession>A0A2N5P2X1</accession>
<keyword evidence="3" id="KW-0326">Glycosidase</keyword>
<name>A0A2N5P2X1_MEDGN</name>
<dbReference type="Gene3D" id="3.20.20.80">
    <property type="entry name" value="Glycosidases"/>
    <property type="match status" value="1"/>
</dbReference>
<reference evidence="6" key="2">
    <citation type="journal article" date="2020" name="Cell Host Microbe">
        <title>Functional and Genomic Variation between Human-Derived Isolates of Lachnospiraceae Reveals Inter- and Intra-Species Diversity.</title>
        <authorList>
            <person name="Sorbara M.T."/>
            <person name="Littmann E.R."/>
            <person name="Fontana E."/>
            <person name="Moody T.U."/>
            <person name="Kohout C.E."/>
            <person name="Gjonbalaj M."/>
            <person name="Eaton V."/>
            <person name="Seok R."/>
            <person name="Leiner I.M."/>
            <person name="Pamer E.G."/>
        </authorList>
    </citation>
    <scope>NUCLEOTIDE SEQUENCE</scope>
    <source>
        <strain evidence="8">MSK.11.9</strain>
        <strain evidence="7">MSK.15.32</strain>
        <strain evidence="6">MSK.22.53</strain>
    </source>
</reference>
<comment type="similarity">
    <text evidence="1">Belongs to the glycosyl hydrolase 2 family.</text>
</comment>
<dbReference type="Gene3D" id="2.60.40.10">
    <property type="entry name" value="Immunoglobulins"/>
    <property type="match status" value="2"/>
</dbReference>
<dbReference type="EMBL" id="JAAIRY010000007">
    <property type="protein sequence ID" value="NSI64864.1"/>
    <property type="molecule type" value="Genomic_DNA"/>
</dbReference>
<organism evidence="10 11">
    <name type="scientific">Mediterraneibacter gnavus</name>
    <name type="common">Ruminococcus gnavus</name>
    <dbReference type="NCBI Taxonomy" id="33038"/>
    <lineage>
        <taxon>Bacteria</taxon>
        <taxon>Bacillati</taxon>
        <taxon>Bacillota</taxon>
        <taxon>Clostridia</taxon>
        <taxon>Lachnospirales</taxon>
        <taxon>Lachnospiraceae</taxon>
        <taxon>Mediterraneibacter</taxon>
    </lineage>
</organism>
<evidence type="ECO:0000313" key="10">
    <source>
        <dbReference type="EMBL" id="RHG85307.1"/>
    </source>
</evidence>
<dbReference type="SUPFAM" id="SSF49303">
    <property type="entry name" value="beta-Galactosidase/glucuronidase domain"/>
    <property type="match status" value="1"/>
</dbReference>
<dbReference type="STRING" id="33038.GCA_900067245_02687"/>
<dbReference type="InterPro" id="IPR006102">
    <property type="entry name" value="Ig-like_GH2"/>
</dbReference>
<evidence type="ECO:0008006" key="13">
    <source>
        <dbReference type="Google" id="ProtNLM"/>
    </source>
</evidence>
<reference evidence="11 12" key="1">
    <citation type="submission" date="2018-08" db="EMBL/GenBank/DDBJ databases">
        <title>A genome reference for cultivated species of the human gut microbiota.</title>
        <authorList>
            <person name="Zou Y."/>
            <person name="Xue W."/>
            <person name="Luo G."/>
        </authorList>
    </citation>
    <scope>NUCLEOTIDE SEQUENCE [LARGE SCALE GENOMIC DNA]</scope>
    <source>
        <strain evidence="10 11">AM21-18</strain>
        <strain evidence="9 12">AM32-6</strain>
    </source>
</reference>
<dbReference type="SUPFAM" id="SSF49785">
    <property type="entry name" value="Galactose-binding domain-like"/>
    <property type="match status" value="1"/>
</dbReference>
<dbReference type="InterPro" id="IPR017853">
    <property type="entry name" value="GH"/>
</dbReference>